<reference evidence="1 2" key="1">
    <citation type="submission" date="2016-11" db="EMBL/GenBank/DDBJ databases">
        <authorList>
            <person name="Jaros S."/>
            <person name="Januszkiewicz K."/>
            <person name="Wedrychowicz H."/>
        </authorList>
    </citation>
    <scope>NUCLEOTIDE SEQUENCE [LARGE SCALE GENOMIC DNA]</scope>
    <source>
        <strain evidence="1 2">CGMCC 1.6102</strain>
    </source>
</reference>
<dbReference type="AlphaFoldDB" id="A0A1M7PZ50"/>
<dbReference type="Proteomes" id="UP000184513">
    <property type="component" value="Unassembled WGS sequence"/>
</dbReference>
<protein>
    <submittedName>
        <fullName evidence="1">Uncharacterized protein</fullName>
    </submittedName>
</protein>
<accession>A0A1M7PZ50</accession>
<gene>
    <name evidence="1" type="ORF">SAMN04488057_11243</name>
</gene>
<evidence type="ECO:0000313" key="1">
    <source>
        <dbReference type="EMBL" id="SHN22985.1"/>
    </source>
</evidence>
<keyword evidence="2" id="KW-1185">Reference proteome</keyword>
<dbReference type="STRING" id="388280.SAMN04488057_11243"/>
<organism evidence="1 2">
    <name type="scientific">Cyclobacterium lianum</name>
    <dbReference type="NCBI Taxonomy" id="388280"/>
    <lineage>
        <taxon>Bacteria</taxon>
        <taxon>Pseudomonadati</taxon>
        <taxon>Bacteroidota</taxon>
        <taxon>Cytophagia</taxon>
        <taxon>Cytophagales</taxon>
        <taxon>Cyclobacteriaceae</taxon>
        <taxon>Cyclobacterium</taxon>
    </lineage>
</organism>
<sequence length="77" mass="9209">MDRSALDFERDKDIIIPRALFATTPETFDTDIAILENLYTRKQILKHLKTTKERISNEVCRLVANRYDVDIFFRFKQ</sequence>
<proteinExistence type="predicted"/>
<dbReference type="EMBL" id="FRCY01000012">
    <property type="protein sequence ID" value="SHN22985.1"/>
    <property type="molecule type" value="Genomic_DNA"/>
</dbReference>
<evidence type="ECO:0000313" key="2">
    <source>
        <dbReference type="Proteomes" id="UP000184513"/>
    </source>
</evidence>
<name>A0A1M7PZ50_9BACT</name>